<organism evidence="12 13">
    <name type="scientific">Fulvivirga marina</name>
    <dbReference type="NCBI Taxonomy" id="2494733"/>
    <lineage>
        <taxon>Bacteria</taxon>
        <taxon>Pseudomonadati</taxon>
        <taxon>Bacteroidota</taxon>
        <taxon>Cytophagia</taxon>
        <taxon>Cytophagales</taxon>
        <taxon>Fulvivirgaceae</taxon>
        <taxon>Fulvivirga</taxon>
    </lineage>
</organism>
<evidence type="ECO:0000256" key="9">
    <source>
        <dbReference type="SAM" id="Coils"/>
    </source>
</evidence>
<dbReference type="InterPro" id="IPR004358">
    <property type="entry name" value="Sig_transdc_His_kin-like_C"/>
</dbReference>
<dbReference type="InterPro" id="IPR003661">
    <property type="entry name" value="HisK_dim/P_dom"/>
</dbReference>
<evidence type="ECO:0000256" key="4">
    <source>
        <dbReference type="ARBA" id="ARBA00022679"/>
    </source>
</evidence>
<dbReference type="PROSITE" id="PS50109">
    <property type="entry name" value="HIS_KIN"/>
    <property type="match status" value="1"/>
</dbReference>
<evidence type="ECO:0000256" key="1">
    <source>
        <dbReference type="ARBA" id="ARBA00000085"/>
    </source>
</evidence>
<dbReference type="InterPro" id="IPR050351">
    <property type="entry name" value="BphY/WalK/GraS-like"/>
</dbReference>
<dbReference type="Gene3D" id="2.60.40.10">
    <property type="entry name" value="Immunoglobulins"/>
    <property type="match status" value="1"/>
</dbReference>
<keyword evidence="13" id="KW-1185">Reference proteome</keyword>
<dbReference type="GO" id="GO:0007234">
    <property type="term" value="P:osmosensory signaling via phosphorelay pathway"/>
    <property type="evidence" value="ECO:0007669"/>
    <property type="project" value="TreeGrafter"/>
</dbReference>
<dbReference type="InterPro" id="IPR013783">
    <property type="entry name" value="Ig-like_fold"/>
</dbReference>
<keyword evidence="7" id="KW-0067">ATP-binding</keyword>
<dbReference type="CDD" id="cd00082">
    <property type="entry name" value="HisKA"/>
    <property type="match status" value="1"/>
</dbReference>
<keyword evidence="5" id="KW-0547">Nucleotide-binding</keyword>
<dbReference type="CDD" id="cd00075">
    <property type="entry name" value="HATPase"/>
    <property type="match status" value="1"/>
</dbReference>
<keyword evidence="3" id="KW-0597">Phosphoprotein</keyword>
<keyword evidence="9" id="KW-0175">Coiled coil</keyword>
<dbReference type="GO" id="GO:0000155">
    <property type="term" value="F:phosphorelay sensor kinase activity"/>
    <property type="evidence" value="ECO:0007669"/>
    <property type="project" value="InterPro"/>
</dbReference>
<name>A0A937FY52_9BACT</name>
<keyword evidence="8" id="KW-0902">Two-component regulatory system</keyword>
<evidence type="ECO:0000256" key="5">
    <source>
        <dbReference type="ARBA" id="ARBA00022741"/>
    </source>
</evidence>
<dbReference type="Gene3D" id="3.30.565.10">
    <property type="entry name" value="Histidine kinase-like ATPase, C-terminal domain"/>
    <property type="match status" value="1"/>
</dbReference>
<dbReference type="PANTHER" id="PTHR42878">
    <property type="entry name" value="TWO-COMPONENT HISTIDINE KINASE"/>
    <property type="match status" value="1"/>
</dbReference>
<evidence type="ECO:0000313" key="12">
    <source>
        <dbReference type="EMBL" id="MBL6447133.1"/>
    </source>
</evidence>
<evidence type="ECO:0000256" key="10">
    <source>
        <dbReference type="SAM" id="Phobius"/>
    </source>
</evidence>
<keyword evidence="10" id="KW-1133">Transmembrane helix</keyword>
<dbReference type="Gene3D" id="2.130.10.10">
    <property type="entry name" value="YVTN repeat-like/Quinoprotein amine dehydrogenase"/>
    <property type="match status" value="2"/>
</dbReference>
<dbReference type="Gene3D" id="1.10.287.130">
    <property type="match status" value="1"/>
</dbReference>
<evidence type="ECO:0000256" key="7">
    <source>
        <dbReference type="ARBA" id="ARBA00022840"/>
    </source>
</evidence>
<dbReference type="InterPro" id="IPR011123">
    <property type="entry name" value="Y_Y_Y"/>
</dbReference>
<dbReference type="Pfam" id="PF02518">
    <property type="entry name" value="HATPase_c"/>
    <property type="match status" value="1"/>
</dbReference>
<evidence type="ECO:0000256" key="6">
    <source>
        <dbReference type="ARBA" id="ARBA00022777"/>
    </source>
</evidence>
<comment type="catalytic activity">
    <reaction evidence="1">
        <text>ATP + protein L-histidine = ADP + protein N-phospho-L-histidine.</text>
        <dbReference type="EC" id="2.7.13.3"/>
    </reaction>
</comment>
<dbReference type="PANTHER" id="PTHR42878:SF7">
    <property type="entry name" value="SENSOR HISTIDINE KINASE GLRK"/>
    <property type="match status" value="1"/>
</dbReference>
<dbReference type="SMART" id="SM00387">
    <property type="entry name" value="HATPase_c"/>
    <property type="match status" value="1"/>
</dbReference>
<feature type="domain" description="Histidine kinase" evidence="11">
    <location>
        <begin position="876"/>
        <end position="1086"/>
    </location>
</feature>
<dbReference type="SUPFAM" id="SSF47384">
    <property type="entry name" value="Homodimeric domain of signal transducing histidine kinase"/>
    <property type="match status" value="1"/>
</dbReference>
<gene>
    <name evidence="12" type="ORF">JMN32_12495</name>
</gene>
<dbReference type="Pfam" id="PF07495">
    <property type="entry name" value="Y_Y_Y"/>
    <property type="match status" value="1"/>
</dbReference>
<dbReference type="Proteomes" id="UP000614216">
    <property type="component" value="Unassembled WGS sequence"/>
</dbReference>
<feature type="transmembrane region" description="Helical" evidence="10">
    <location>
        <begin position="746"/>
        <end position="769"/>
    </location>
</feature>
<evidence type="ECO:0000256" key="8">
    <source>
        <dbReference type="ARBA" id="ARBA00023012"/>
    </source>
</evidence>
<dbReference type="EMBL" id="JAEUGD010000042">
    <property type="protein sequence ID" value="MBL6447133.1"/>
    <property type="molecule type" value="Genomic_DNA"/>
</dbReference>
<protein>
    <recommendedName>
        <fullName evidence="2">histidine kinase</fullName>
        <ecNumber evidence="2">2.7.13.3</ecNumber>
    </recommendedName>
</protein>
<dbReference type="InterPro" id="IPR005467">
    <property type="entry name" value="His_kinase_dom"/>
</dbReference>
<dbReference type="GO" id="GO:0000156">
    <property type="term" value="F:phosphorelay response regulator activity"/>
    <property type="evidence" value="ECO:0007669"/>
    <property type="project" value="TreeGrafter"/>
</dbReference>
<dbReference type="PRINTS" id="PR00344">
    <property type="entry name" value="BCTRLSENSOR"/>
</dbReference>
<dbReference type="InterPro" id="IPR015943">
    <property type="entry name" value="WD40/YVTN_repeat-like_dom_sf"/>
</dbReference>
<evidence type="ECO:0000256" key="2">
    <source>
        <dbReference type="ARBA" id="ARBA00012438"/>
    </source>
</evidence>
<reference evidence="12" key="1">
    <citation type="submission" date="2021-01" db="EMBL/GenBank/DDBJ databases">
        <title>Fulvivirga kasyanovii gen. nov., sp nov., a novel member of the phylum Bacteroidetes isolated from seawater in a mussel farm.</title>
        <authorList>
            <person name="Zhao L.-H."/>
            <person name="Wang Z.-J."/>
        </authorList>
    </citation>
    <scope>NUCLEOTIDE SEQUENCE</scope>
    <source>
        <strain evidence="12">29W222</strain>
    </source>
</reference>
<dbReference type="AlphaFoldDB" id="A0A937FY52"/>
<dbReference type="GO" id="GO:0005524">
    <property type="term" value="F:ATP binding"/>
    <property type="evidence" value="ECO:0007669"/>
    <property type="project" value="UniProtKB-KW"/>
</dbReference>
<dbReference type="EC" id="2.7.13.3" evidence="2"/>
<evidence type="ECO:0000313" key="13">
    <source>
        <dbReference type="Proteomes" id="UP000614216"/>
    </source>
</evidence>
<dbReference type="InterPro" id="IPR036097">
    <property type="entry name" value="HisK_dim/P_sf"/>
</dbReference>
<keyword evidence="4" id="KW-0808">Transferase</keyword>
<comment type="caution">
    <text evidence="12">The sequence shown here is derived from an EMBL/GenBank/DDBJ whole genome shotgun (WGS) entry which is preliminary data.</text>
</comment>
<feature type="coiled-coil region" evidence="9">
    <location>
        <begin position="810"/>
        <end position="837"/>
    </location>
</feature>
<evidence type="ECO:0000259" key="11">
    <source>
        <dbReference type="PROSITE" id="PS50109"/>
    </source>
</evidence>
<evidence type="ECO:0000256" key="3">
    <source>
        <dbReference type="ARBA" id="ARBA00022553"/>
    </source>
</evidence>
<sequence length="1086" mass="123897">MTIYALGQNNGNYFIHNYNRSDYQASISNFDIIQGHDGMMYAANFDGVLIYNGSWWEFNAIPSNAIASCIAKDLNNRIYVGSKEDFGFLKPLKNGQLSFTSLLKESNHQSSFSSIRKIIPFNKRIYFLSPEVIFVLNEDGTIETIESDGYPFQFSLYKNQGNLYSIQKDKGLISIDKNNNTSILGTDISNIGILTFMSNGGNDSTIIGSFKNGLFFSKNGSNYTPIQNNLSKYLAENILFTGIEVNTPDSTKLLLGTFKNGIVETNSNLKNFTVINKASGLQSDFIKTLYIDNDYNLWSAMQEGISKIEFLSPWKYWNNKDGIEGTPWDIYRLGDTLYIGTTKGLFYLKENRFNKVPGIGNKVWSLSSISKSASSTTLIVATETGLYEVDQGKANLIEELPAINKLFKPYGHEKELYVGLWAGISKLSYNNDRYTVHPLMNTSNNTVTSMLMDDYNLWASSKFTGVYKIPLNSNTPIIDLLNKENELPDVNKINIIKHAGDILFTTDHGIYKHINSNGNIKFVRDSSLIKSPVNIGKISKAANGDYYASVIQDDRTEHIERFYKVGDEYLRETTPFKRLPEMEILAIYPEKNGVVWIAGSEGLFRYDSKVKKDYTIPFNTIIRKAAIRDSVIFHGFYPVKVDGSDIPGIGIIQPEDMQPILTYDDNSITFEYSATSYEVPEKNQFSYYLENNDRGWSNWSTETKKEYNNLDPGEYIFFVKSKNIYGTEGRLATYKFKVLAPWYQTAWAYVLWSALAGFVVWFITIAYSVRVRTQRKKLQLIVADRTYEVMTQKREIEQQNHLLMTKNEEISLQKDDIQKKNIQLKDSQEEILNMNQKLTELNMYLEKKVEKRTSKIKATLKKLQQINGELDTFVYRASHDLKGPISRINGITSLAKLESPDDINRKYFDMIEHTAKDMGVLLSKLAQVHEIINSKPHKEEIDIPSLLSEIRDLIKFHDKGFHTKYSFDLKVINITSDRYLLGIIIKNIIENALIFRKTESDDPHHIHISTSIKDGIFEIKIKDNGIGIHSPHLNMIFQMFFRGSDKSKGSGLGLYLVKMCVDKLKASIEVASQENEFTEFTISIPV</sequence>
<dbReference type="InterPro" id="IPR036890">
    <property type="entry name" value="HATPase_C_sf"/>
</dbReference>
<keyword evidence="6" id="KW-0418">Kinase</keyword>
<dbReference type="GO" id="GO:0030295">
    <property type="term" value="F:protein kinase activator activity"/>
    <property type="evidence" value="ECO:0007669"/>
    <property type="project" value="TreeGrafter"/>
</dbReference>
<dbReference type="SUPFAM" id="SSF55874">
    <property type="entry name" value="ATPase domain of HSP90 chaperone/DNA topoisomerase II/histidine kinase"/>
    <property type="match status" value="1"/>
</dbReference>
<dbReference type="InterPro" id="IPR003594">
    <property type="entry name" value="HATPase_dom"/>
</dbReference>
<proteinExistence type="predicted"/>
<keyword evidence="10" id="KW-0472">Membrane</keyword>
<accession>A0A937FY52</accession>
<keyword evidence="10" id="KW-0812">Transmembrane</keyword>